<feature type="compositionally biased region" description="Pro residues" evidence="8">
    <location>
        <begin position="101"/>
        <end position="110"/>
    </location>
</feature>
<evidence type="ECO:0000256" key="7">
    <source>
        <dbReference type="ARBA" id="ARBA00023242"/>
    </source>
</evidence>
<dbReference type="PANTHER" id="PTHR46267">
    <property type="entry name" value="SINGLE MYB HISTONE 4"/>
    <property type="match status" value="1"/>
</dbReference>
<evidence type="ECO:0000259" key="9">
    <source>
        <dbReference type="PROSITE" id="PS50090"/>
    </source>
</evidence>
<evidence type="ECO:0000256" key="6">
    <source>
        <dbReference type="ARBA" id="ARBA00023163"/>
    </source>
</evidence>
<feature type="domain" description="HTH myb-type" evidence="10">
    <location>
        <begin position="178"/>
        <end position="233"/>
    </location>
</feature>
<dbReference type="PROSITE" id="PS50090">
    <property type="entry name" value="MYB_LIKE"/>
    <property type="match status" value="3"/>
</dbReference>
<evidence type="ECO:0000256" key="1">
    <source>
        <dbReference type="ARBA" id="ARBA00004286"/>
    </source>
</evidence>
<feature type="compositionally biased region" description="Basic and acidic residues" evidence="8">
    <location>
        <begin position="634"/>
        <end position="655"/>
    </location>
</feature>
<sequence>MLVGIQLGALAEGTRVHGVGKWNAILSDPRLSRVLKSRTAADLKEEWQAFQIDLKAYIMEHGCPPPALELHGHTWEWTEISACLKSHQDLARFALAKPEEPPPPPPPPQQPHQHQHQHQQQPPPPPLPPQPQNPAAEFNQEGGAQPPTHQKQKQKASRPKPTLLSPSRFSRPVSGRAGLWTTEEIAALEQGVKTYGEGNWSAILHDAKLSRIISRRTSIDLRVKWKAMKVAAMKAAQNSNRRQIIPAAPAAPQARIQELAECSWGENSESVNFEARQEPAVLPAEEERREDSAGNARPPGFKQPRCFISGHGGPWSKEEISALCDGVRMHGEGQWKRILQDPRFASVLKSRTNFDLKDKWRFFRKTKQYKAMEALREQFFSANGMAEQMQSVPPHAFMGAQMCVGMAAPGVLVPRMECDMQGFNGLAEPLEGDQSGMYIPRNGDSENTVMKESYSTAPPMNPMGAMAPPIALLHHQSSPVPNGQAPAEAGSGWKKKKNQWTDEELAALCEGVKLYGEGCWRNILNDARLSQTLKSRTNVELKDKWRFFRKSAAGVELMDRIRRRDGAGEGMVRREEGENGGGPANKMNEETQQWESAGALGMMGDGLLMDADINQDQDDSYDGADSDDDCAAGSEDKISLSGDDRTSKALTRSESDDGTVGGPPFRRKLKIMRHLGLAPPEDSAFVHTPPPWVSRS</sequence>
<dbReference type="GO" id="GO:0005694">
    <property type="term" value="C:chromosome"/>
    <property type="evidence" value="ECO:0007669"/>
    <property type="project" value="UniProtKB-SubCell"/>
</dbReference>
<feature type="compositionally biased region" description="Basic and acidic residues" evidence="8">
    <location>
        <begin position="567"/>
        <end position="577"/>
    </location>
</feature>
<dbReference type="InterPro" id="IPR009057">
    <property type="entry name" value="Homeodomain-like_sf"/>
</dbReference>
<dbReference type="InterPro" id="IPR044597">
    <property type="entry name" value="SMH1-6"/>
</dbReference>
<evidence type="ECO:0000256" key="4">
    <source>
        <dbReference type="ARBA" id="ARBA00023015"/>
    </source>
</evidence>
<feature type="compositionally biased region" description="Acidic residues" evidence="8">
    <location>
        <begin position="613"/>
        <end position="630"/>
    </location>
</feature>
<dbReference type="GO" id="GO:0003691">
    <property type="term" value="F:double-stranded telomeric DNA binding"/>
    <property type="evidence" value="ECO:0007669"/>
    <property type="project" value="InterPro"/>
</dbReference>
<feature type="domain" description="Myb-like" evidence="9">
    <location>
        <begin position="313"/>
        <end position="364"/>
    </location>
</feature>
<reference evidence="11 12" key="1">
    <citation type="journal article" date="2018" name="Cell">
        <title>The Chara Genome: Secondary Complexity and Implications for Plant Terrestrialization.</title>
        <authorList>
            <person name="Nishiyama T."/>
            <person name="Sakayama H."/>
            <person name="Vries J.D."/>
            <person name="Buschmann H."/>
            <person name="Saint-Marcoux D."/>
            <person name="Ullrich K.K."/>
            <person name="Haas F.B."/>
            <person name="Vanderstraeten L."/>
            <person name="Becker D."/>
            <person name="Lang D."/>
            <person name="Vosolsobe S."/>
            <person name="Rombauts S."/>
            <person name="Wilhelmsson P.K.I."/>
            <person name="Janitza P."/>
            <person name="Kern R."/>
            <person name="Heyl A."/>
            <person name="Rumpler F."/>
            <person name="Villalobos L.I.A.C."/>
            <person name="Clay J.M."/>
            <person name="Skokan R."/>
            <person name="Toyoda A."/>
            <person name="Suzuki Y."/>
            <person name="Kagoshima H."/>
            <person name="Schijlen E."/>
            <person name="Tajeshwar N."/>
            <person name="Catarino B."/>
            <person name="Hetherington A.J."/>
            <person name="Saltykova A."/>
            <person name="Bonnot C."/>
            <person name="Breuninger H."/>
            <person name="Symeonidi A."/>
            <person name="Radhakrishnan G.V."/>
            <person name="Van Nieuwerburgh F."/>
            <person name="Deforce D."/>
            <person name="Chang C."/>
            <person name="Karol K.G."/>
            <person name="Hedrich R."/>
            <person name="Ulvskov P."/>
            <person name="Glockner G."/>
            <person name="Delwiche C.F."/>
            <person name="Petrasek J."/>
            <person name="Van de Peer Y."/>
            <person name="Friml J."/>
            <person name="Beilby M."/>
            <person name="Dolan L."/>
            <person name="Kohara Y."/>
            <person name="Sugano S."/>
            <person name="Fujiyama A."/>
            <person name="Delaux P.-M."/>
            <person name="Quint M."/>
            <person name="TheiBen G."/>
            <person name="Hagemann M."/>
            <person name="Harholt J."/>
            <person name="Dunand C."/>
            <person name="Zachgo S."/>
            <person name="Langdale J."/>
            <person name="Maumus F."/>
            <person name="Straeten D.V.D."/>
            <person name="Gould S.B."/>
            <person name="Rensing S.A."/>
        </authorList>
    </citation>
    <scope>NUCLEOTIDE SEQUENCE [LARGE SCALE GENOMIC DNA]</scope>
    <source>
        <strain evidence="11 12">S276</strain>
    </source>
</reference>
<dbReference type="InterPro" id="IPR001005">
    <property type="entry name" value="SANT/Myb"/>
</dbReference>
<keyword evidence="12" id="KW-1185">Reference proteome</keyword>
<keyword evidence="6" id="KW-0804">Transcription</keyword>
<evidence type="ECO:0000313" key="12">
    <source>
        <dbReference type="Proteomes" id="UP000265515"/>
    </source>
</evidence>
<organism evidence="11 12">
    <name type="scientific">Chara braunii</name>
    <name type="common">Braun's stonewort</name>
    <dbReference type="NCBI Taxonomy" id="69332"/>
    <lineage>
        <taxon>Eukaryota</taxon>
        <taxon>Viridiplantae</taxon>
        <taxon>Streptophyta</taxon>
        <taxon>Charophyceae</taxon>
        <taxon>Charales</taxon>
        <taxon>Characeae</taxon>
        <taxon>Chara</taxon>
    </lineage>
</organism>
<proteinExistence type="predicted"/>
<dbReference type="Pfam" id="PF00249">
    <property type="entry name" value="Myb_DNA-binding"/>
    <property type="match status" value="3"/>
</dbReference>
<feature type="domain" description="Myb-like" evidence="9">
    <location>
        <begin position="176"/>
        <end position="229"/>
    </location>
</feature>
<dbReference type="EMBL" id="BFEA01000131">
    <property type="protein sequence ID" value="GBG70498.1"/>
    <property type="molecule type" value="Genomic_DNA"/>
</dbReference>
<feature type="region of interest" description="Disordered" evidence="8">
    <location>
        <begin position="96"/>
        <end position="175"/>
    </location>
</feature>
<evidence type="ECO:0000259" key="10">
    <source>
        <dbReference type="PROSITE" id="PS51294"/>
    </source>
</evidence>
<dbReference type="InterPro" id="IPR017930">
    <property type="entry name" value="Myb_dom"/>
</dbReference>
<dbReference type="Gene3D" id="1.10.10.60">
    <property type="entry name" value="Homeodomain-like"/>
    <property type="match status" value="1"/>
</dbReference>
<dbReference type="GO" id="GO:0005730">
    <property type="term" value="C:nucleolus"/>
    <property type="evidence" value="ECO:0007669"/>
    <property type="project" value="UniProtKB-SubCell"/>
</dbReference>
<evidence type="ECO:0000256" key="3">
    <source>
        <dbReference type="ARBA" id="ARBA00022454"/>
    </source>
</evidence>
<comment type="subcellular location">
    <subcellularLocation>
        <location evidence="1">Chromosome</location>
    </subcellularLocation>
    <subcellularLocation>
        <location evidence="2">Nucleus</location>
        <location evidence="2">Nucleolus</location>
    </subcellularLocation>
</comment>
<dbReference type="PANTHER" id="PTHR46267:SF15">
    <property type="entry name" value="WINGED HELIX-TURN-HELIX TRANSCRIPTION REPRESSOR DNA-BINDING PROTEIN-RELATED"/>
    <property type="match status" value="1"/>
</dbReference>
<keyword evidence="4" id="KW-0805">Transcription regulation</keyword>
<keyword evidence="5" id="KW-0238">DNA-binding</keyword>
<dbReference type="CDD" id="cd11660">
    <property type="entry name" value="SANT_TRF"/>
    <property type="match status" value="3"/>
</dbReference>
<dbReference type="Gramene" id="GBG70498">
    <property type="protein sequence ID" value="GBG70498"/>
    <property type="gene ID" value="CBR_g6627"/>
</dbReference>
<evidence type="ECO:0000256" key="8">
    <source>
        <dbReference type="SAM" id="MobiDB-lite"/>
    </source>
</evidence>
<dbReference type="STRING" id="69332.A0A388KKI0"/>
<evidence type="ECO:0000256" key="2">
    <source>
        <dbReference type="ARBA" id="ARBA00004604"/>
    </source>
</evidence>
<feature type="domain" description="Myb-like" evidence="9">
    <location>
        <begin position="492"/>
        <end position="549"/>
    </location>
</feature>
<evidence type="ECO:0000313" key="11">
    <source>
        <dbReference type="EMBL" id="GBG70498.1"/>
    </source>
</evidence>
<name>A0A388KKI0_CHABU</name>
<feature type="domain" description="HTH myb-type" evidence="10">
    <location>
        <begin position="313"/>
        <end position="368"/>
    </location>
</feature>
<dbReference type="OrthoDB" id="608866at2759"/>
<dbReference type="AlphaFoldDB" id="A0A388KKI0"/>
<evidence type="ECO:0008006" key="13">
    <source>
        <dbReference type="Google" id="ProtNLM"/>
    </source>
</evidence>
<keyword evidence="7" id="KW-0539">Nucleus</keyword>
<feature type="region of interest" description="Disordered" evidence="8">
    <location>
        <begin position="567"/>
        <end position="588"/>
    </location>
</feature>
<dbReference type="FunFam" id="1.10.10.60:FF:000168">
    <property type="entry name" value="Telomere repeat-binding factor 1"/>
    <property type="match status" value="1"/>
</dbReference>
<dbReference type="Gene3D" id="1.10.246.220">
    <property type="match status" value="3"/>
</dbReference>
<feature type="compositionally biased region" description="Pro residues" evidence="8">
    <location>
        <begin position="121"/>
        <end position="132"/>
    </location>
</feature>
<evidence type="ECO:0000256" key="5">
    <source>
        <dbReference type="ARBA" id="ARBA00023125"/>
    </source>
</evidence>
<feature type="region of interest" description="Disordered" evidence="8">
    <location>
        <begin position="613"/>
        <end position="696"/>
    </location>
</feature>
<gene>
    <name evidence="11" type="ORF">CBR_g6627</name>
</gene>
<feature type="region of interest" description="Disordered" evidence="8">
    <location>
        <begin position="275"/>
        <end position="305"/>
    </location>
</feature>
<dbReference type="Proteomes" id="UP000265515">
    <property type="component" value="Unassembled WGS sequence"/>
</dbReference>
<accession>A0A388KKI0</accession>
<dbReference type="PROSITE" id="PS51294">
    <property type="entry name" value="HTH_MYB"/>
    <property type="match status" value="3"/>
</dbReference>
<comment type="caution">
    <text evidence="11">The sequence shown here is derived from an EMBL/GenBank/DDBJ whole genome shotgun (WGS) entry which is preliminary data.</text>
</comment>
<dbReference type="SMART" id="SM00717">
    <property type="entry name" value="SANT"/>
    <property type="match status" value="3"/>
</dbReference>
<keyword evidence="3" id="KW-0158">Chromosome</keyword>
<protein>
    <recommendedName>
        <fullName evidence="13">MYB transcription factor</fullName>
    </recommendedName>
</protein>
<feature type="domain" description="HTH myb-type" evidence="10">
    <location>
        <begin position="494"/>
        <end position="553"/>
    </location>
</feature>
<dbReference type="SUPFAM" id="SSF46689">
    <property type="entry name" value="Homeodomain-like"/>
    <property type="match status" value="4"/>
</dbReference>
<dbReference type="SUPFAM" id="SSF81995">
    <property type="entry name" value="beta-sandwich domain of Sec23/24"/>
    <property type="match status" value="1"/>
</dbReference>